<feature type="domain" description="EGF-like" evidence="6">
    <location>
        <begin position="1"/>
        <end position="41"/>
    </location>
</feature>
<evidence type="ECO:0000259" key="6">
    <source>
        <dbReference type="PROSITE" id="PS50026"/>
    </source>
</evidence>
<protein>
    <recommendedName>
        <fullName evidence="6">EGF-like domain-containing protein</fullName>
    </recommendedName>
</protein>
<evidence type="ECO:0000256" key="4">
    <source>
        <dbReference type="ARBA" id="ARBA00023157"/>
    </source>
</evidence>
<evidence type="ECO:0000313" key="7">
    <source>
        <dbReference type="EMBL" id="EEN50223.1"/>
    </source>
</evidence>
<evidence type="ECO:0000256" key="1">
    <source>
        <dbReference type="ARBA" id="ARBA00022536"/>
    </source>
</evidence>
<comment type="caution">
    <text evidence="5">Lacks conserved residue(s) required for the propagation of feature annotation.</text>
</comment>
<dbReference type="EMBL" id="GG666603">
    <property type="protein sequence ID" value="EEN50223.1"/>
    <property type="molecule type" value="Genomic_DNA"/>
</dbReference>
<gene>
    <name evidence="7" type="ORF">BRAFLDRAFT_201279</name>
</gene>
<keyword evidence="2" id="KW-0732">Signal</keyword>
<sequence length="57" mass="6223">EIDECANGADNCSPHASCTNTVGSYTCACRSGYMGDGVNCTGKEVYHNFHVYFVFLY</sequence>
<dbReference type="GO" id="GO:0005509">
    <property type="term" value="F:calcium ion binding"/>
    <property type="evidence" value="ECO:0007669"/>
    <property type="project" value="InterPro"/>
</dbReference>
<dbReference type="PANTHER" id="PTHR24050">
    <property type="entry name" value="PA14 DOMAIN-CONTAINING PROTEIN"/>
    <property type="match status" value="1"/>
</dbReference>
<dbReference type="InterPro" id="IPR000742">
    <property type="entry name" value="EGF"/>
</dbReference>
<organism>
    <name type="scientific">Branchiostoma floridae</name>
    <name type="common">Florida lancelet</name>
    <name type="synonym">Amphioxus</name>
    <dbReference type="NCBI Taxonomy" id="7739"/>
    <lineage>
        <taxon>Eukaryota</taxon>
        <taxon>Metazoa</taxon>
        <taxon>Chordata</taxon>
        <taxon>Cephalochordata</taxon>
        <taxon>Leptocardii</taxon>
        <taxon>Amphioxiformes</taxon>
        <taxon>Branchiostomatidae</taxon>
        <taxon>Branchiostoma</taxon>
    </lineage>
</organism>
<dbReference type="SMART" id="SM00181">
    <property type="entry name" value="EGF"/>
    <property type="match status" value="1"/>
</dbReference>
<keyword evidence="1 5" id="KW-0245">EGF-like domain</keyword>
<dbReference type="InterPro" id="IPR000152">
    <property type="entry name" value="EGF-type_Asp/Asn_hydroxyl_site"/>
</dbReference>
<evidence type="ECO:0000256" key="5">
    <source>
        <dbReference type="PROSITE-ProRule" id="PRU00076"/>
    </source>
</evidence>
<dbReference type="InterPro" id="IPR018097">
    <property type="entry name" value="EGF_Ca-bd_CS"/>
</dbReference>
<dbReference type="PROSITE" id="PS00010">
    <property type="entry name" value="ASX_HYDROXYL"/>
    <property type="match status" value="1"/>
</dbReference>
<dbReference type="SUPFAM" id="SSF57196">
    <property type="entry name" value="EGF/Laminin"/>
    <property type="match status" value="1"/>
</dbReference>
<evidence type="ECO:0000256" key="3">
    <source>
        <dbReference type="ARBA" id="ARBA00022737"/>
    </source>
</evidence>
<dbReference type="AlphaFoldDB" id="C3ZBI6"/>
<reference evidence="7" key="1">
    <citation type="journal article" date="2008" name="Nature">
        <title>The amphioxus genome and the evolution of the chordate karyotype.</title>
        <authorList>
            <consortium name="US DOE Joint Genome Institute (JGI-PGF)"/>
            <person name="Putnam N.H."/>
            <person name="Butts T."/>
            <person name="Ferrier D.E.K."/>
            <person name="Furlong R.F."/>
            <person name="Hellsten U."/>
            <person name="Kawashima T."/>
            <person name="Robinson-Rechavi M."/>
            <person name="Shoguchi E."/>
            <person name="Terry A."/>
            <person name="Yu J.-K."/>
            <person name="Benito-Gutierrez E.L."/>
            <person name="Dubchak I."/>
            <person name="Garcia-Fernandez J."/>
            <person name="Gibson-Brown J.J."/>
            <person name="Grigoriev I.V."/>
            <person name="Horton A.C."/>
            <person name="de Jong P.J."/>
            <person name="Jurka J."/>
            <person name="Kapitonov V.V."/>
            <person name="Kohara Y."/>
            <person name="Kuroki Y."/>
            <person name="Lindquist E."/>
            <person name="Lucas S."/>
            <person name="Osoegawa K."/>
            <person name="Pennacchio L.A."/>
            <person name="Salamov A.A."/>
            <person name="Satou Y."/>
            <person name="Sauka-Spengler T."/>
            <person name="Schmutz J."/>
            <person name="Shin-I T."/>
            <person name="Toyoda A."/>
            <person name="Bronner-Fraser M."/>
            <person name="Fujiyama A."/>
            <person name="Holland L.Z."/>
            <person name="Holland P.W.H."/>
            <person name="Satoh N."/>
            <person name="Rokhsar D.S."/>
        </authorList>
    </citation>
    <scope>NUCLEOTIDE SEQUENCE [LARGE SCALE GENOMIC DNA]</scope>
    <source>
        <strain evidence="7">S238N-H82</strain>
        <tissue evidence="7">Testes</tissue>
    </source>
</reference>
<dbReference type="PROSITE" id="PS01186">
    <property type="entry name" value="EGF_2"/>
    <property type="match status" value="1"/>
</dbReference>
<dbReference type="PROSITE" id="PS50026">
    <property type="entry name" value="EGF_3"/>
    <property type="match status" value="1"/>
</dbReference>
<dbReference type="InterPro" id="IPR024731">
    <property type="entry name" value="NELL2-like_EGF"/>
</dbReference>
<dbReference type="PROSITE" id="PS01187">
    <property type="entry name" value="EGF_CA"/>
    <property type="match status" value="1"/>
</dbReference>
<dbReference type="Gene3D" id="2.10.25.10">
    <property type="entry name" value="Laminin"/>
    <property type="match status" value="1"/>
</dbReference>
<dbReference type="CDD" id="cd00054">
    <property type="entry name" value="EGF_CA"/>
    <property type="match status" value="1"/>
</dbReference>
<dbReference type="InParanoid" id="C3ZBI6"/>
<keyword evidence="4" id="KW-1015">Disulfide bond</keyword>
<feature type="non-terminal residue" evidence="7">
    <location>
        <position position="1"/>
    </location>
</feature>
<dbReference type="InterPro" id="IPR052235">
    <property type="entry name" value="Nephronectin_domain"/>
</dbReference>
<dbReference type="SMART" id="SM00179">
    <property type="entry name" value="EGF_CA"/>
    <property type="match status" value="1"/>
</dbReference>
<dbReference type="FunFam" id="2.10.25.10:FF:000038">
    <property type="entry name" value="Fibrillin 2"/>
    <property type="match status" value="1"/>
</dbReference>
<dbReference type="PANTHER" id="PTHR24050:SF28">
    <property type="entry name" value="UROMODULIN-LIKE"/>
    <property type="match status" value="1"/>
</dbReference>
<proteinExistence type="predicted"/>
<evidence type="ECO:0000256" key="2">
    <source>
        <dbReference type="ARBA" id="ARBA00022729"/>
    </source>
</evidence>
<keyword evidence="3" id="KW-0677">Repeat</keyword>
<dbReference type="Pfam" id="PF12947">
    <property type="entry name" value="EGF_3"/>
    <property type="match status" value="1"/>
</dbReference>
<dbReference type="InterPro" id="IPR001881">
    <property type="entry name" value="EGF-like_Ca-bd_dom"/>
</dbReference>
<accession>C3ZBI6</accession>
<name>C3ZBI6_BRAFL</name>